<keyword evidence="2" id="KW-1185">Reference proteome</keyword>
<evidence type="ECO:0000313" key="2">
    <source>
        <dbReference type="Proteomes" id="UP001172083"/>
    </source>
</evidence>
<protein>
    <recommendedName>
        <fullName evidence="3">DUF5723 domain-containing protein</fullName>
    </recommendedName>
</protein>
<dbReference type="Proteomes" id="UP001172083">
    <property type="component" value="Unassembled WGS sequence"/>
</dbReference>
<evidence type="ECO:0008006" key="3">
    <source>
        <dbReference type="Google" id="ProtNLM"/>
    </source>
</evidence>
<comment type="caution">
    <text evidence="1">The sequence shown here is derived from an EMBL/GenBank/DDBJ whole genome shotgun (WGS) entry which is preliminary data.</text>
</comment>
<organism evidence="1 2">
    <name type="scientific">Agaribacillus aureus</name>
    <dbReference type="NCBI Taxonomy" id="3051825"/>
    <lineage>
        <taxon>Bacteria</taxon>
        <taxon>Pseudomonadati</taxon>
        <taxon>Bacteroidota</taxon>
        <taxon>Cytophagia</taxon>
        <taxon>Cytophagales</taxon>
        <taxon>Splendidivirgaceae</taxon>
        <taxon>Agaribacillus</taxon>
    </lineage>
</organism>
<name>A0ABT8L9N6_9BACT</name>
<sequence length="384" mass="41447">MNRLETKMKMISRVGTLWVAMLYVASNYSWVYAQNEDHPVKTRPAQLTFFYPVGSNGLNSYYFINNFSINMLAGISAGVKGLELGGLGNFNKGHVTGAQAAGLINASTGNVAGLRMAGLVNFNKGYANAIQAAGIINATMGPVKGLQLAGLANTPAKDVIGLQVAGILNTSLGHLNGLQLGLVNVAVKSATGSQIGLVNYTGKLNGFQLGLVNVADSVGKGAGLGLVTYYRNGYHKFEIEWNETFYLNATFKSGVEKFYMIYTVGFKTKNNRTFWAPGIGVGSLFQLSQGLALNADLITSQVNEDEWWTNKLNLLNTLKFNFSFSFTDELAIFAGPSFNVVVSDLEDVEGAVVGDSFSPWDFYDKTRGGSRVKMYIGFNAGIRF</sequence>
<gene>
    <name evidence="1" type="ORF">QQ020_20455</name>
</gene>
<dbReference type="RefSeq" id="WP_346759797.1">
    <property type="nucleotide sequence ID" value="NZ_JAUJEB010000004.1"/>
</dbReference>
<evidence type="ECO:0000313" key="1">
    <source>
        <dbReference type="EMBL" id="MDN5214464.1"/>
    </source>
</evidence>
<accession>A0ABT8L9N6</accession>
<dbReference type="NCBIfam" id="NF047436">
    <property type="entry name" value="LA_2272_repeat"/>
    <property type="match status" value="1"/>
</dbReference>
<dbReference type="EMBL" id="JAUJEB010000004">
    <property type="protein sequence ID" value="MDN5214464.1"/>
    <property type="molecule type" value="Genomic_DNA"/>
</dbReference>
<dbReference type="InterPro" id="IPR058093">
    <property type="entry name" value="LA_2272-like"/>
</dbReference>
<reference evidence="1" key="1">
    <citation type="submission" date="2023-06" db="EMBL/GenBank/DDBJ databases">
        <title>Genomic of Agaribacillus aureum.</title>
        <authorList>
            <person name="Wang G."/>
        </authorList>
    </citation>
    <scope>NUCLEOTIDE SEQUENCE</scope>
    <source>
        <strain evidence="1">BMA12</strain>
    </source>
</reference>
<proteinExistence type="predicted"/>